<keyword evidence="5 11" id="KW-0479">Metal-binding</keyword>
<evidence type="ECO:0000256" key="7">
    <source>
        <dbReference type="ARBA" id="ARBA00023235"/>
    </source>
</evidence>
<reference evidence="16" key="1">
    <citation type="submission" date="2022-11" db="UniProtKB">
        <authorList>
            <consortium name="WormBaseParasite"/>
        </authorList>
    </citation>
    <scope>IDENTIFICATION</scope>
</reference>
<dbReference type="NCBIfam" id="TIGR00218">
    <property type="entry name" value="manA"/>
    <property type="match status" value="1"/>
</dbReference>
<dbReference type="GO" id="GO:0008270">
    <property type="term" value="F:zinc ion binding"/>
    <property type="evidence" value="ECO:0007669"/>
    <property type="project" value="InterPro"/>
</dbReference>
<dbReference type="InterPro" id="IPR018050">
    <property type="entry name" value="Pmannose_isomerase-type1_CS"/>
</dbReference>
<sequence>MEKVGGGCDRDANVKSDVEVVVEFIDALQELFPDENIPNPIGYVVTHWGKDPNIGMSYSYVKVGGCGEHYVMLANSFRIKFTLLENIMFKLKCAVQNYAWGRVGLNSTVAKLHGGDVDQKKPYAELWMGAHPNGPSKLVESGISLADYIRDHPESLGQHEQGSLQFLFKVQSVETALSIQTHPTKEQAKILHKNDPKNYPDDNHKPEMVIALTDFELLCGFRVPHEIISNFKAHQELLDLIDEHQLEKLASDHEDEHKEALKNIFSEIMNSSHDKIKKIIDAIIERISKKETRPAVEELMLRLNSQYPGGDIGVLAPFLLNYFTLKPGESTFLSPNEPHAYLYGDCVECMACSDNTIRGGLTPKFKDVPTLVANLTYQMTAPPYFKPKEIALGITEYAPPVPDFAVQKIGSEAKTLPNVKASSILIVIQGMAVLRTDDASSLVLKSGDVVFISASVHETTVESDTDDFLAFRAFTPYKA</sequence>
<evidence type="ECO:0000256" key="6">
    <source>
        <dbReference type="ARBA" id="ARBA00022833"/>
    </source>
</evidence>
<evidence type="ECO:0000259" key="13">
    <source>
        <dbReference type="Pfam" id="PF20511"/>
    </source>
</evidence>
<comment type="pathway">
    <text evidence="2">Nucleotide-sugar biosynthesis; GDP-alpha-D-mannose biosynthesis; alpha-D-mannose 1-phosphate from D-fructose 6-phosphate: step 1/2.</text>
</comment>
<feature type="domain" description="Phosphomannose isomerase type I catalytic" evidence="13">
    <location>
        <begin position="88"/>
        <end position="222"/>
    </location>
</feature>
<feature type="active site" evidence="10">
    <location>
        <position position="358"/>
    </location>
</feature>
<dbReference type="SUPFAM" id="SSF54373">
    <property type="entry name" value="FAD-linked reductases, C-terminal domain"/>
    <property type="match status" value="1"/>
</dbReference>
<keyword evidence="7" id="KW-0413">Isomerase</keyword>
<dbReference type="CDD" id="cd07011">
    <property type="entry name" value="cupin_PMI_type_I_N"/>
    <property type="match status" value="1"/>
</dbReference>
<dbReference type="GO" id="GO:0005829">
    <property type="term" value="C:cytosol"/>
    <property type="evidence" value="ECO:0007669"/>
    <property type="project" value="TreeGrafter"/>
</dbReference>
<dbReference type="AlphaFoldDB" id="A0A914EH41"/>
<dbReference type="InterPro" id="IPR002937">
    <property type="entry name" value="Amino_oxidase"/>
</dbReference>
<evidence type="ECO:0000256" key="1">
    <source>
        <dbReference type="ARBA" id="ARBA00000757"/>
    </source>
</evidence>
<comment type="cofactor">
    <cofactor evidence="11">
        <name>Zn(2+)</name>
        <dbReference type="ChEBI" id="CHEBI:29105"/>
    </cofactor>
    <text evidence="11">Binds 1 zinc ion per subunit.</text>
</comment>
<name>A0A914EH41_9BILA</name>
<comment type="similarity">
    <text evidence="3">Belongs to the mannose-6-phosphate isomerase type 1 family.</text>
</comment>
<dbReference type="PIRSF" id="PIRSF001480">
    <property type="entry name" value="Mannose-6-phosphate_isomerase"/>
    <property type="match status" value="1"/>
</dbReference>
<dbReference type="Pfam" id="PF20512">
    <property type="entry name" value="PMI_typeI_hel"/>
    <property type="match status" value="1"/>
</dbReference>
<keyword evidence="15" id="KW-1185">Reference proteome</keyword>
<dbReference type="InterPro" id="IPR011051">
    <property type="entry name" value="RmlC_Cupin_sf"/>
</dbReference>
<dbReference type="GO" id="GO:0005975">
    <property type="term" value="P:carbohydrate metabolic process"/>
    <property type="evidence" value="ECO:0007669"/>
    <property type="project" value="InterPro"/>
</dbReference>
<evidence type="ECO:0000259" key="12">
    <source>
        <dbReference type="Pfam" id="PF01593"/>
    </source>
</evidence>
<evidence type="ECO:0000256" key="3">
    <source>
        <dbReference type="ARBA" id="ARBA00010772"/>
    </source>
</evidence>
<dbReference type="InterPro" id="IPR014710">
    <property type="entry name" value="RmlC-like_jellyroll"/>
</dbReference>
<organism evidence="15 16">
    <name type="scientific">Acrobeloides nanus</name>
    <dbReference type="NCBI Taxonomy" id="290746"/>
    <lineage>
        <taxon>Eukaryota</taxon>
        <taxon>Metazoa</taxon>
        <taxon>Ecdysozoa</taxon>
        <taxon>Nematoda</taxon>
        <taxon>Chromadorea</taxon>
        <taxon>Rhabditida</taxon>
        <taxon>Tylenchina</taxon>
        <taxon>Cephalobomorpha</taxon>
        <taxon>Cephaloboidea</taxon>
        <taxon>Cephalobidae</taxon>
        <taxon>Acrobeloides</taxon>
    </lineage>
</organism>
<evidence type="ECO:0000256" key="11">
    <source>
        <dbReference type="PIRSR" id="PIRSR001480-2"/>
    </source>
</evidence>
<feature type="domain" description="Amine oxidase" evidence="12">
    <location>
        <begin position="11"/>
        <end position="65"/>
    </location>
</feature>
<dbReference type="Pfam" id="PF01593">
    <property type="entry name" value="Amino_oxidase"/>
    <property type="match status" value="1"/>
</dbReference>
<feature type="binding site" evidence="11">
    <location>
        <position position="182"/>
    </location>
    <ligand>
        <name>Zn(2+)</name>
        <dbReference type="ChEBI" id="CHEBI:29105"/>
    </ligand>
</feature>
<dbReference type="GO" id="GO:0004476">
    <property type="term" value="F:mannose-6-phosphate isomerase activity"/>
    <property type="evidence" value="ECO:0007669"/>
    <property type="project" value="UniProtKB-EC"/>
</dbReference>
<dbReference type="InterPro" id="IPR046458">
    <property type="entry name" value="PMI_typeI_hel"/>
</dbReference>
<feature type="binding site" evidence="11">
    <location>
        <position position="180"/>
    </location>
    <ligand>
        <name>Zn(2+)</name>
        <dbReference type="ChEBI" id="CHEBI:29105"/>
    </ligand>
</feature>
<evidence type="ECO:0000259" key="14">
    <source>
        <dbReference type="Pfam" id="PF20512"/>
    </source>
</evidence>
<dbReference type="EC" id="5.3.1.8" evidence="4"/>
<dbReference type="Pfam" id="PF20511">
    <property type="entry name" value="PMI_typeI_cat"/>
    <property type="match status" value="1"/>
</dbReference>
<dbReference type="GO" id="GO:0009298">
    <property type="term" value="P:GDP-mannose biosynthetic process"/>
    <property type="evidence" value="ECO:0007669"/>
    <property type="project" value="InterPro"/>
</dbReference>
<evidence type="ECO:0000256" key="4">
    <source>
        <dbReference type="ARBA" id="ARBA00011956"/>
    </source>
</evidence>
<dbReference type="Gene3D" id="2.60.120.10">
    <property type="entry name" value="Jelly Rolls"/>
    <property type="match status" value="2"/>
</dbReference>
<evidence type="ECO:0000256" key="9">
    <source>
        <dbReference type="ARBA" id="ARBA00030762"/>
    </source>
</evidence>
<evidence type="ECO:0000313" key="15">
    <source>
        <dbReference type="Proteomes" id="UP000887540"/>
    </source>
</evidence>
<dbReference type="InterPro" id="IPR016305">
    <property type="entry name" value="Mannose-6-P_Isomerase"/>
</dbReference>
<evidence type="ECO:0000256" key="2">
    <source>
        <dbReference type="ARBA" id="ARBA00004666"/>
    </source>
</evidence>
<dbReference type="PANTHER" id="PTHR10309">
    <property type="entry name" value="MANNOSE-6-PHOSPHATE ISOMERASE"/>
    <property type="match status" value="1"/>
</dbReference>
<dbReference type="WBParaSite" id="ACRNAN_scaffold8241.g9464.t1">
    <property type="protein sequence ID" value="ACRNAN_scaffold8241.g9464.t1"/>
    <property type="gene ID" value="ACRNAN_scaffold8241.g9464"/>
</dbReference>
<evidence type="ECO:0000313" key="16">
    <source>
        <dbReference type="WBParaSite" id="ACRNAN_scaffold8241.g9464.t1"/>
    </source>
</evidence>
<feature type="binding site" evidence="11">
    <location>
        <position position="339"/>
    </location>
    <ligand>
        <name>Zn(2+)</name>
        <dbReference type="ChEBI" id="CHEBI:29105"/>
    </ligand>
</feature>
<evidence type="ECO:0000256" key="8">
    <source>
        <dbReference type="ARBA" id="ARBA00029741"/>
    </source>
</evidence>
<dbReference type="GO" id="GO:0016491">
    <property type="term" value="F:oxidoreductase activity"/>
    <property type="evidence" value="ECO:0007669"/>
    <property type="project" value="InterPro"/>
</dbReference>
<protein>
    <recommendedName>
        <fullName evidence="4">mannose-6-phosphate isomerase</fullName>
        <ecNumber evidence="4">5.3.1.8</ecNumber>
    </recommendedName>
    <alternativeName>
        <fullName evidence="8">Phosphohexomutase</fullName>
    </alternativeName>
    <alternativeName>
        <fullName evidence="9">Phosphomannose isomerase</fullName>
    </alternativeName>
</protein>
<dbReference type="PRINTS" id="PR00714">
    <property type="entry name" value="MAN6PISMRASE"/>
</dbReference>
<feature type="domain" description="Phosphomannose isomerase type I helical insertion" evidence="14">
    <location>
        <begin position="244"/>
        <end position="320"/>
    </location>
</feature>
<dbReference type="PROSITE" id="PS00965">
    <property type="entry name" value="PMI_I_1"/>
    <property type="match status" value="1"/>
</dbReference>
<dbReference type="SUPFAM" id="SSF51182">
    <property type="entry name" value="RmlC-like cupins"/>
    <property type="match status" value="1"/>
</dbReference>
<dbReference type="PANTHER" id="PTHR10309:SF0">
    <property type="entry name" value="MANNOSE-6-PHOSPHATE ISOMERASE"/>
    <property type="match status" value="1"/>
</dbReference>
<dbReference type="Gene3D" id="3.90.660.10">
    <property type="match status" value="1"/>
</dbReference>
<dbReference type="InterPro" id="IPR001250">
    <property type="entry name" value="Man6P_Isoase-1"/>
</dbReference>
<evidence type="ECO:0000256" key="5">
    <source>
        <dbReference type="ARBA" id="ARBA00022723"/>
    </source>
</evidence>
<dbReference type="Proteomes" id="UP000887540">
    <property type="component" value="Unplaced"/>
</dbReference>
<feature type="binding site" evidence="11">
    <location>
        <position position="207"/>
    </location>
    <ligand>
        <name>Zn(2+)</name>
        <dbReference type="ChEBI" id="CHEBI:29105"/>
    </ligand>
</feature>
<comment type="catalytic activity">
    <reaction evidence="1">
        <text>D-mannose 6-phosphate = D-fructose 6-phosphate</text>
        <dbReference type="Rhea" id="RHEA:12356"/>
        <dbReference type="ChEBI" id="CHEBI:58735"/>
        <dbReference type="ChEBI" id="CHEBI:61527"/>
        <dbReference type="EC" id="5.3.1.8"/>
    </reaction>
</comment>
<accession>A0A914EH41</accession>
<dbReference type="Gene3D" id="1.10.441.10">
    <property type="entry name" value="Phosphomannose Isomerase, domain 2"/>
    <property type="match status" value="1"/>
</dbReference>
<keyword evidence="6 11" id="KW-0862">Zinc</keyword>
<proteinExistence type="inferred from homology"/>
<evidence type="ECO:0000256" key="10">
    <source>
        <dbReference type="PIRSR" id="PIRSR001480-1"/>
    </source>
</evidence>
<dbReference type="InterPro" id="IPR046457">
    <property type="entry name" value="PMI_typeI_cat"/>
</dbReference>